<evidence type="ECO:0000256" key="1">
    <source>
        <dbReference type="SAM" id="MobiDB-lite"/>
    </source>
</evidence>
<feature type="compositionally biased region" description="Basic and acidic residues" evidence="1">
    <location>
        <begin position="34"/>
        <end position="44"/>
    </location>
</feature>
<gene>
    <name evidence="2" type="ORF">E2C01_054316</name>
</gene>
<accession>A0A5B7GSV4</accession>
<organism evidence="2 3">
    <name type="scientific">Portunus trituberculatus</name>
    <name type="common">Swimming crab</name>
    <name type="synonym">Neptunus trituberculatus</name>
    <dbReference type="NCBI Taxonomy" id="210409"/>
    <lineage>
        <taxon>Eukaryota</taxon>
        <taxon>Metazoa</taxon>
        <taxon>Ecdysozoa</taxon>
        <taxon>Arthropoda</taxon>
        <taxon>Crustacea</taxon>
        <taxon>Multicrustacea</taxon>
        <taxon>Malacostraca</taxon>
        <taxon>Eumalacostraca</taxon>
        <taxon>Eucarida</taxon>
        <taxon>Decapoda</taxon>
        <taxon>Pleocyemata</taxon>
        <taxon>Brachyura</taxon>
        <taxon>Eubrachyura</taxon>
        <taxon>Portunoidea</taxon>
        <taxon>Portunidae</taxon>
        <taxon>Portuninae</taxon>
        <taxon>Portunus</taxon>
    </lineage>
</organism>
<dbReference type="EMBL" id="VSRR010017350">
    <property type="protein sequence ID" value="MPC60277.1"/>
    <property type="molecule type" value="Genomic_DNA"/>
</dbReference>
<protein>
    <submittedName>
        <fullName evidence="2">Uncharacterized protein</fullName>
    </submittedName>
</protein>
<dbReference type="Proteomes" id="UP000324222">
    <property type="component" value="Unassembled WGS sequence"/>
</dbReference>
<name>A0A5B7GSV4_PORTR</name>
<sequence length="164" mass="18537">MNEDMNVLALHMQQQLRETSTHKKICRIVTTEQRRRRERADREATVTYSPGRARRGAAVQQRGAKRTAEEEYLPRCLLRVRIVTVNTWLWRAGGAMAAVCRRCSGQNSRTKRREAVLCLTEGGKRATPGASIQYSKAGKRGDGHSGVSLVQKHRIHICERKEAG</sequence>
<evidence type="ECO:0000313" key="2">
    <source>
        <dbReference type="EMBL" id="MPC60277.1"/>
    </source>
</evidence>
<evidence type="ECO:0000313" key="3">
    <source>
        <dbReference type="Proteomes" id="UP000324222"/>
    </source>
</evidence>
<comment type="caution">
    <text evidence="2">The sequence shown here is derived from an EMBL/GenBank/DDBJ whole genome shotgun (WGS) entry which is preliminary data.</text>
</comment>
<reference evidence="2 3" key="1">
    <citation type="submission" date="2019-05" db="EMBL/GenBank/DDBJ databases">
        <title>Another draft genome of Portunus trituberculatus and its Hox gene families provides insights of decapod evolution.</title>
        <authorList>
            <person name="Jeong J.-H."/>
            <person name="Song I."/>
            <person name="Kim S."/>
            <person name="Choi T."/>
            <person name="Kim D."/>
            <person name="Ryu S."/>
            <person name="Kim W."/>
        </authorList>
    </citation>
    <scope>NUCLEOTIDE SEQUENCE [LARGE SCALE GENOMIC DNA]</scope>
    <source>
        <tissue evidence="2">Muscle</tissue>
    </source>
</reference>
<keyword evidence="3" id="KW-1185">Reference proteome</keyword>
<feature type="region of interest" description="Disordered" evidence="1">
    <location>
        <begin position="34"/>
        <end position="62"/>
    </location>
</feature>
<proteinExistence type="predicted"/>
<dbReference type="AlphaFoldDB" id="A0A5B7GSV4"/>